<feature type="region of interest" description="Disordered" evidence="1">
    <location>
        <begin position="879"/>
        <end position="920"/>
    </location>
</feature>
<feature type="non-terminal residue" evidence="3">
    <location>
        <position position="930"/>
    </location>
</feature>
<dbReference type="SUPFAM" id="SSF49899">
    <property type="entry name" value="Concanavalin A-like lectins/glucanases"/>
    <property type="match status" value="1"/>
</dbReference>
<feature type="compositionally biased region" description="Low complexity" evidence="1">
    <location>
        <begin position="879"/>
        <end position="914"/>
    </location>
</feature>
<dbReference type="Pfam" id="PF20425">
    <property type="entry name" value="Neurobeachin"/>
    <property type="match status" value="1"/>
</dbReference>
<feature type="region of interest" description="Disordered" evidence="1">
    <location>
        <begin position="769"/>
        <end position="806"/>
    </location>
</feature>
<evidence type="ECO:0000259" key="2">
    <source>
        <dbReference type="Pfam" id="PF20425"/>
    </source>
</evidence>
<sequence>MLISLFTSTFPPNTLLLLPPSTRLALLSFLRRLFVPPLTEPFLNVARVSGLWSVLFSPAFAVAGEEQVEKALNSSSTLNSACLTYLHLNTLSFSFLSDLVSLSRSSLLQPSPSLAPSPPLSLLFSAELQHLLTLLFDEDRAPHAICGVCTCLSSLLDTNTSFTPSDKIRILTLLASIAQRQTHLHLSLPAPPPDPLTRSRFAALSLLSRLLETARSTPSESSPALLRALARLSISPAIGVSCKTKAAKSDSKSDMKLPRETYDEDEWGERMSARYSGRLSGGRISLSVNRSTTTSSSRTSSLADSFVPLFSPPPLTLCSCGRTECEAHLYLDVLITVFSRVFGKLKREFDKFLKPPPSPSTPSTPSLCSPLLSFISSTLSSLNHAQPSSFAFLRFFLVNRCNAPSLFNSFLQTIQQASAQQSSTTLQPLFNDLASTIATLYGQTLTVSLSQPVQPTALDSALYNSYLTTIPPFLLTSLKDTVFVLSSTLLPLSTIESLFALMNGAPPSSSSLTVHHPEVIPLIFSCFHKSNQLLQKTILDTFATLFSPSNPSPLTNKGMCCHSPLSPPLIDLVLDVFSSLPPPSQPSAAFILQALGTYYITVPQLKRIFRLMQVSDDNTRSPHLNTVLTSLSHMVEENYAPKRFFLLDGISSGFTLPSFPNSFTSKGYSFCASFKLSPSALSSRRPCLFSVSDDRSNSIALLLAQKRDGGGFVVTIETAGSRSPAAETTIFENLVVQPDIWYCMGLSHTPSTLMSTGRMWITLKEVRNTKNDASRSQQRPKQPYPNFQKSKTLSGSFGVRSHPPTPPSHCFRGEMGAVYFFQEGFSNDLLTRLCLSDFSAFQRTSHLQNVLLNPILSKLQVSCTPGTLQQTLPLPSIFSPSSSVSPSPSPSLPSRTLTSVTPSPNPNPSATVTPLRGTTSSLSLNFNDAL</sequence>
<feature type="domain" description="Neurobeachin alpha-solenoid region" evidence="2">
    <location>
        <begin position="502"/>
        <end position="635"/>
    </location>
</feature>
<dbReference type="Proteomes" id="UP001165060">
    <property type="component" value="Unassembled WGS sequence"/>
</dbReference>
<organism evidence="3 4">
    <name type="scientific">Tetraparma gracilis</name>
    <dbReference type="NCBI Taxonomy" id="2962635"/>
    <lineage>
        <taxon>Eukaryota</taxon>
        <taxon>Sar</taxon>
        <taxon>Stramenopiles</taxon>
        <taxon>Ochrophyta</taxon>
        <taxon>Bolidophyceae</taxon>
        <taxon>Parmales</taxon>
        <taxon>Triparmaceae</taxon>
        <taxon>Tetraparma</taxon>
    </lineage>
</organism>
<protein>
    <recommendedName>
        <fullName evidence="2">Neurobeachin alpha-solenoid region domain-containing protein</fullName>
    </recommendedName>
</protein>
<evidence type="ECO:0000313" key="3">
    <source>
        <dbReference type="EMBL" id="GMI25330.1"/>
    </source>
</evidence>
<reference evidence="3 4" key="1">
    <citation type="journal article" date="2023" name="Commun. Biol.">
        <title>Genome analysis of Parmales, the sister group of diatoms, reveals the evolutionary specialization of diatoms from phago-mixotrophs to photoautotrophs.</title>
        <authorList>
            <person name="Ban H."/>
            <person name="Sato S."/>
            <person name="Yoshikawa S."/>
            <person name="Yamada K."/>
            <person name="Nakamura Y."/>
            <person name="Ichinomiya M."/>
            <person name="Sato N."/>
            <person name="Blanc-Mathieu R."/>
            <person name="Endo H."/>
            <person name="Kuwata A."/>
            <person name="Ogata H."/>
        </authorList>
    </citation>
    <scope>NUCLEOTIDE SEQUENCE [LARGE SCALE GENOMIC DNA]</scope>
</reference>
<dbReference type="InterPro" id="IPR013320">
    <property type="entry name" value="ConA-like_dom_sf"/>
</dbReference>
<keyword evidence="4" id="KW-1185">Reference proteome</keyword>
<feature type="compositionally biased region" description="Polar residues" evidence="1">
    <location>
        <begin position="774"/>
        <end position="795"/>
    </location>
</feature>
<dbReference type="SUPFAM" id="SSF48371">
    <property type="entry name" value="ARM repeat"/>
    <property type="match status" value="1"/>
</dbReference>
<gene>
    <name evidence="3" type="ORF">TeGR_g7763</name>
</gene>
<proteinExistence type="predicted"/>
<dbReference type="InterPro" id="IPR046852">
    <property type="entry name" value="Neurobeachin_a-sol"/>
</dbReference>
<evidence type="ECO:0000313" key="4">
    <source>
        <dbReference type="Proteomes" id="UP001165060"/>
    </source>
</evidence>
<dbReference type="EMBL" id="BRYB01002780">
    <property type="protein sequence ID" value="GMI25330.1"/>
    <property type="molecule type" value="Genomic_DNA"/>
</dbReference>
<accession>A0ABQ6MFE0</accession>
<name>A0ABQ6MFE0_9STRA</name>
<evidence type="ECO:0000256" key="1">
    <source>
        <dbReference type="SAM" id="MobiDB-lite"/>
    </source>
</evidence>
<comment type="caution">
    <text evidence="3">The sequence shown here is derived from an EMBL/GenBank/DDBJ whole genome shotgun (WGS) entry which is preliminary data.</text>
</comment>
<dbReference type="InterPro" id="IPR016024">
    <property type="entry name" value="ARM-type_fold"/>
</dbReference>